<comment type="similarity">
    <text evidence="2">Belongs to the glycosyl hydrolase 24 family.</text>
</comment>
<dbReference type="Proteomes" id="UP000002646">
    <property type="component" value="Unassembled WGS sequence"/>
</dbReference>
<evidence type="ECO:0000313" key="4">
    <source>
        <dbReference type="Proteomes" id="UP000002646"/>
    </source>
</evidence>
<organism evidence="3 4">
    <name type="scientific">Cardidatus Bartonella washoeensis 085-0475</name>
    <dbReference type="NCBI Taxonomy" id="1094564"/>
    <lineage>
        <taxon>Bacteria</taxon>
        <taxon>Pseudomonadati</taxon>
        <taxon>Pseudomonadota</taxon>
        <taxon>Alphaproteobacteria</taxon>
        <taxon>Hyphomicrobiales</taxon>
        <taxon>Bartonellaceae</taxon>
        <taxon>Bartonella</taxon>
    </lineage>
</organism>
<dbReference type="InterPro" id="IPR023346">
    <property type="entry name" value="Lysozyme-like_dom_sf"/>
</dbReference>
<dbReference type="HOGENOM" id="CLU_091641_7_0_5"/>
<dbReference type="GO" id="GO:0016998">
    <property type="term" value="P:cell wall macromolecule catabolic process"/>
    <property type="evidence" value="ECO:0007669"/>
    <property type="project" value="InterPro"/>
</dbReference>
<keyword evidence="2" id="KW-0081">Bacteriolytic enzyme</keyword>
<dbReference type="InterPro" id="IPR002196">
    <property type="entry name" value="Glyco_hydro_24"/>
</dbReference>
<accession>J1JF35</accession>
<reference evidence="3 4" key="1">
    <citation type="submission" date="2012-03" db="EMBL/GenBank/DDBJ databases">
        <title>The Genome Sequence of Bartonella washoensis 085-0475.</title>
        <authorList>
            <consortium name="The Broad Institute Genome Sequencing Platform"/>
            <consortium name="The Broad Institute Genome Sequencing Center for Infectious Disease"/>
            <person name="Feldgarden M."/>
            <person name="Kirby J."/>
            <person name="Kosoy M."/>
            <person name="Birtles R."/>
            <person name="Probert W.S."/>
            <person name="Chiaraviglio L."/>
            <person name="Young S.K."/>
            <person name="Zeng Q."/>
            <person name="Gargeya S."/>
            <person name="Fitzgerald M."/>
            <person name="Haas B."/>
            <person name="Abouelleil A."/>
            <person name="Alvarado L."/>
            <person name="Arachchi H.M."/>
            <person name="Berlin A."/>
            <person name="Chapman S.B."/>
            <person name="Gearin G."/>
            <person name="Goldberg J."/>
            <person name="Griggs A."/>
            <person name="Gujja S."/>
            <person name="Hansen M."/>
            <person name="Heiman D."/>
            <person name="Howarth C."/>
            <person name="Larimer J."/>
            <person name="Lui A."/>
            <person name="MacDonald P.J.P."/>
            <person name="McCowen C."/>
            <person name="Montmayeur A."/>
            <person name="Murphy C."/>
            <person name="Neiman D."/>
            <person name="Pearson M."/>
            <person name="Priest M."/>
            <person name="Roberts A."/>
            <person name="Saif S."/>
            <person name="Shea T."/>
            <person name="Sisk P."/>
            <person name="Stolte C."/>
            <person name="Sykes S."/>
            <person name="Wortman J."/>
            <person name="Nusbaum C."/>
            <person name="Birren B."/>
        </authorList>
    </citation>
    <scope>NUCLEOTIDE SEQUENCE [LARGE SCALE GENOMIC DNA]</scope>
    <source>
        <strain evidence="3 4">085-0475</strain>
    </source>
</reference>
<comment type="caution">
    <text evidence="3">The sequence shown here is derived from an EMBL/GenBank/DDBJ whole genome shotgun (WGS) entry which is preliminary data.</text>
</comment>
<dbReference type="AlphaFoldDB" id="J1JF35"/>
<evidence type="ECO:0000256" key="2">
    <source>
        <dbReference type="RuleBase" id="RU003788"/>
    </source>
</evidence>
<evidence type="ECO:0000313" key="3">
    <source>
        <dbReference type="EMBL" id="EJF83102.1"/>
    </source>
</evidence>
<comment type="catalytic activity">
    <reaction evidence="2">
        <text>Hydrolysis of (1-&gt;4)-beta-linkages between N-acetylmuramic acid and N-acetyl-D-glucosamine residues in a peptidoglycan and between N-acetyl-D-glucosamine residues in chitodextrins.</text>
        <dbReference type="EC" id="3.2.1.17"/>
    </reaction>
</comment>
<protein>
    <recommendedName>
        <fullName evidence="2">Lysozyme</fullName>
        <ecNumber evidence="2">3.2.1.17</ecNumber>
    </recommendedName>
</protein>
<dbReference type="Pfam" id="PF00959">
    <property type="entry name" value="Phage_lysozyme"/>
    <property type="match status" value="1"/>
</dbReference>
<dbReference type="EMBL" id="AILX01000030">
    <property type="protein sequence ID" value="EJF83102.1"/>
    <property type="molecule type" value="Genomic_DNA"/>
</dbReference>
<dbReference type="CDD" id="cd00737">
    <property type="entry name" value="lyz_endolysin_autolysin"/>
    <property type="match status" value="1"/>
</dbReference>
<keyword evidence="1" id="KW-1035">Host cytoplasm</keyword>
<dbReference type="GO" id="GO:0031640">
    <property type="term" value="P:killing of cells of another organism"/>
    <property type="evidence" value="ECO:0007669"/>
    <property type="project" value="UniProtKB-KW"/>
</dbReference>
<gene>
    <name evidence="3" type="ORF">MCW_01396</name>
</gene>
<evidence type="ECO:0000256" key="1">
    <source>
        <dbReference type="ARBA" id="ARBA00023200"/>
    </source>
</evidence>
<dbReference type="PANTHER" id="PTHR38107">
    <property type="match status" value="1"/>
</dbReference>
<dbReference type="InterPro" id="IPR051018">
    <property type="entry name" value="Bacteriophage_GH24"/>
</dbReference>
<dbReference type="PANTHER" id="PTHR38107:SF3">
    <property type="entry name" value="LYSOZYME RRRD-RELATED"/>
    <property type="match status" value="1"/>
</dbReference>
<keyword evidence="2" id="KW-0326">Glycosidase</keyword>
<keyword evidence="2" id="KW-0378">Hydrolase</keyword>
<dbReference type="GO" id="GO:0042742">
    <property type="term" value="P:defense response to bacterium"/>
    <property type="evidence" value="ECO:0007669"/>
    <property type="project" value="UniProtKB-KW"/>
</dbReference>
<dbReference type="InterPro" id="IPR033907">
    <property type="entry name" value="Endolysin_autolysin"/>
</dbReference>
<name>J1JF35_9HYPH</name>
<dbReference type="PATRIC" id="fig|1094564.3.peg.1643"/>
<sequence length="96" mass="10879">MHSIKQLEGLRLNAYEDAIGVWTIGYGHTSAAGAPDVYEGMQITEKEAEKILRQDLRQFENVVKQTVTVPLNDEQFPALVSFSYILEQKPFIDLHS</sequence>
<dbReference type="GO" id="GO:0003796">
    <property type="term" value="F:lysozyme activity"/>
    <property type="evidence" value="ECO:0007669"/>
    <property type="project" value="UniProtKB-EC"/>
</dbReference>
<proteinExistence type="inferred from homology"/>
<dbReference type="Gene3D" id="1.10.1740.240">
    <property type="match status" value="1"/>
</dbReference>
<dbReference type="GO" id="GO:0009253">
    <property type="term" value="P:peptidoglycan catabolic process"/>
    <property type="evidence" value="ECO:0007669"/>
    <property type="project" value="InterPro"/>
</dbReference>
<dbReference type="SUPFAM" id="SSF53955">
    <property type="entry name" value="Lysozyme-like"/>
    <property type="match status" value="1"/>
</dbReference>
<keyword evidence="2" id="KW-0929">Antimicrobial</keyword>
<dbReference type="EC" id="3.2.1.17" evidence="2"/>